<reference evidence="1" key="3">
    <citation type="submission" date="2015-02" db="UniProtKB">
        <authorList>
            <consortium name="EnsemblProtists"/>
        </authorList>
    </citation>
    <scope>IDENTIFICATION</scope>
    <source>
        <strain evidence="1">DAOM BR144</strain>
    </source>
</reference>
<accession>K3X2S8</accession>
<name>K3X2S8_GLOUD</name>
<dbReference type="EMBL" id="GL376571">
    <property type="status" value="NOT_ANNOTATED_CDS"/>
    <property type="molecule type" value="Genomic_DNA"/>
</dbReference>
<evidence type="ECO:0000313" key="1">
    <source>
        <dbReference type="EnsemblProtists" id="PYU1_T011527"/>
    </source>
</evidence>
<dbReference type="eggNOG" id="ENOG502SHI0">
    <property type="taxonomic scope" value="Eukaryota"/>
</dbReference>
<dbReference type="AlphaFoldDB" id="K3X2S8"/>
<dbReference type="EnsemblProtists" id="PYU1_T011527">
    <property type="protein sequence ID" value="PYU1_T011527"/>
    <property type="gene ID" value="PYU1_G011501"/>
</dbReference>
<sequence>LKDVNKTITEAYILANVHVARLCEEGSQTPILDHSFFYGFLSAMSVSNRPKTAAIKNESFMRSDTQYKSWRPRDYKPPNSSYLSSEWYQQASMQMATNATNAASLNFFRRFKRYLQQRYALESKQAYLVMKHVRAQEYNGSDTLILRYRAKFPRSSKIEHEPHLCIPLLYKFLKYCEFRHPLTEYTKEAKQLRLFRLIPFKQGFHCSHLKVCNNGLRGLLKRGGFSVPPNGPQ</sequence>
<protein>
    <submittedName>
        <fullName evidence="1">Uncharacterized protein</fullName>
    </submittedName>
</protein>
<proteinExistence type="predicted"/>
<dbReference type="HOGENOM" id="CLU_1192565_0_0_1"/>
<dbReference type="InParanoid" id="K3X2S8"/>
<reference evidence="2" key="1">
    <citation type="journal article" date="2010" name="Genome Biol.">
        <title>Genome sequence of the necrotrophic plant pathogen Pythium ultimum reveals original pathogenicity mechanisms and effector repertoire.</title>
        <authorList>
            <person name="Levesque C.A."/>
            <person name="Brouwer H."/>
            <person name="Cano L."/>
            <person name="Hamilton J.P."/>
            <person name="Holt C."/>
            <person name="Huitema E."/>
            <person name="Raffaele S."/>
            <person name="Robideau G.P."/>
            <person name="Thines M."/>
            <person name="Win J."/>
            <person name="Zerillo M.M."/>
            <person name="Beakes G.W."/>
            <person name="Boore J.L."/>
            <person name="Busam D."/>
            <person name="Dumas B."/>
            <person name="Ferriera S."/>
            <person name="Fuerstenberg S.I."/>
            <person name="Gachon C.M."/>
            <person name="Gaulin E."/>
            <person name="Govers F."/>
            <person name="Grenville-Briggs L."/>
            <person name="Horner N."/>
            <person name="Hostetler J."/>
            <person name="Jiang R.H."/>
            <person name="Johnson J."/>
            <person name="Krajaejun T."/>
            <person name="Lin H."/>
            <person name="Meijer H.J."/>
            <person name="Moore B."/>
            <person name="Morris P."/>
            <person name="Phuntmart V."/>
            <person name="Puiu D."/>
            <person name="Shetty J."/>
            <person name="Stajich J.E."/>
            <person name="Tripathy S."/>
            <person name="Wawra S."/>
            <person name="van West P."/>
            <person name="Whitty B.R."/>
            <person name="Coutinho P.M."/>
            <person name="Henrissat B."/>
            <person name="Martin F."/>
            <person name="Thomas P.D."/>
            <person name="Tyler B.M."/>
            <person name="De Vries R.P."/>
            <person name="Kamoun S."/>
            <person name="Yandell M."/>
            <person name="Tisserat N."/>
            <person name="Buell C.R."/>
        </authorList>
    </citation>
    <scope>NUCLEOTIDE SEQUENCE</scope>
    <source>
        <strain evidence="2">DAOM:BR144</strain>
    </source>
</reference>
<organism evidence="1 2">
    <name type="scientific">Globisporangium ultimum (strain ATCC 200006 / CBS 805.95 / DAOM BR144)</name>
    <name type="common">Pythium ultimum</name>
    <dbReference type="NCBI Taxonomy" id="431595"/>
    <lineage>
        <taxon>Eukaryota</taxon>
        <taxon>Sar</taxon>
        <taxon>Stramenopiles</taxon>
        <taxon>Oomycota</taxon>
        <taxon>Peronosporomycetes</taxon>
        <taxon>Pythiales</taxon>
        <taxon>Pythiaceae</taxon>
        <taxon>Globisporangium</taxon>
    </lineage>
</organism>
<keyword evidence="2" id="KW-1185">Reference proteome</keyword>
<evidence type="ECO:0000313" key="2">
    <source>
        <dbReference type="Proteomes" id="UP000019132"/>
    </source>
</evidence>
<dbReference type="OMA" id="KQAYLVM"/>
<dbReference type="VEuPathDB" id="FungiDB:PYU1_G011501"/>
<dbReference type="Proteomes" id="UP000019132">
    <property type="component" value="Unassembled WGS sequence"/>
</dbReference>
<reference evidence="2" key="2">
    <citation type="submission" date="2010-04" db="EMBL/GenBank/DDBJ databases">
        <authorList>
            <person name="Buell R."/>
            <person name="Hamilton J."/>
            <person name="Hostetler J."/>
        </authorList>
    </citation>
    <scope>NUCLEOTIDE SEQUENCE [LARGE SCALE GENOMIC DNA]</scope>
    <source>
        <strain evidence="2">DAOM:BR144</strain>
    </source>
</reference>